<dbReference type="Proteomes" id="UP001320148">
    <property type="component" value="Chromosome"/>
</dbReference>
<feature type="signal peptide" evidence="1">
    <location>
        <begin position="1"/>
        <end position="23"/>
    </location>
</feature>
<evidence type="ECO:0000313" key="3">
    <source>
        <dbReference type="Proteomes" id="UP001320148"/>
    </source>
</evidence>
<keyword evidence="3" id="KW-1185">Reference proteome</keyword>
<dbReference type="InterPro" id="IPR018391">
    <property type="entry name" value="PQQ_b-propeller_rpt"/>
</dbReference>
<organism evidence="2 3">
    <name type="scientific">Desulfoluna limicola</name>
    <dbReference type="NCBI Taxonomy" id="2810562"/>
    <lineage>
        <taxon>Bacteria</taxon>
        <taxon>Pseudomonadati</taxon>
        <taxon>Thermodesulfobacteriota</taxon>
        <taxon>Desulfobacteria</taxon>
        <taxon>Desulfobacterales</taxon>
        <taxon>Desulfolunaceae</taxon>
        <taxon>Desulfoluna</taxon>
    </lineage>
</organism>
<evidence type="ECO:0000256" key="1">
    <source>
        <dbReference type="SAM" id="SignalP"/>
    </source>
</evidence>
<reference evidence="2 3" key="1">
    <citation type="submission" date="2021-02" db="EMBL/GenBank/DDBJ databases">
        <title>Complete genome of Desulfoluna sp. strain ASN36.</title>
        <authorList>
            <person name="Takahashi A."/>
            <person name="Kojima H."/>
            <person name="Fukui M."/>
        </authorList>
    </citation>
    <scope>NUCLEOTIDE SEQUENCE [LARGE SCALE GENOMIC DNA]</scope>
    <source>
        <strain evidence="2 3">ASN36</strain>
    </source>
</reference>
<proteinExistence type="predicted"/>
<dbReference type="EMBL" id="AP024488">
    <property type="protein sequence ID" value="BCS98499.1"/>
    <property type="molecule type" value="Genomic_DNA"/>
</dbReference>
<feature type="chain" id="PRO_5045593166" evidence="1">
    <location>
        <begin position="24"/>
        <end position="1004"/>
    </location>
</feature>
<dbReference type="SUPFAM" id="SSF53300">
    <property type="entry name" value="vWA-like"/>
    <property type="match status" value="1"/>
</dbReference>
<dbReference type="Gene3D" id="3.40.50.410">
    <property type="entry name" value="von Willebrand factor, type A domain"/>
    <property type="match status" value="1"/>
</dbReference>
<gene>
    <name evidence="2" type="primary">pilY1-1</name>
    <name evidence="2" type="ORF">DSLASN_41310</name>
</gene>
<sequence>MKRFPLTLLALFGLMVLSTPASADDVAIYGTQAITLKPNVMIIFDNSGSMGRADVPKPEYDPDFTYSGRYPKNAVYYQGYYSGDRWHRPYYYWEKVTDNVSAIQCEDVKAALITKGYITANIYNNTLNCGGNSRRLRTGNFRNYEANGSGDMATRLLVAKQVVTSLLKDTPDVLFGLMVFNSNDDGGRVLEECGDTLVTGSDGTQSINNSNLITTINGLTASTNTPLAETLAEAGLYFAGKPTYFNCTGDDSDKCLTYTSPITQTCQKNYVILITDGAPTADSAYLLRRNDSRYIYLNNKHIKDYGKPNKTNTTDEYLDDVAAFLYNEDIHPMGNGTSFDKQSLITYTIGFKTNHTLLSETARLGGGKYYTANTSSGLKEAFEQIINSIAEESSVFVAPVVPVNRTNPTSDGGNIYLAFFKPQQTGEWLGNLKKYTLNDNGVITDAYGQAAVNADGSIKENSRSLWTTYEDDGANIIKGGIGEQILSQTERSIYTYQGSSKDLTDDSNGFVKDNNIKAGGIPVSNALIDKVHNGTGTWRVGAIIHSEPAIVHYDNGDDAALKTGIFLGTNDGLIRCIDDYNGNELWAFIPPGQLGRLSDLYGDNHDYYVDGSPSMTFGAKITGTKLFSPELMVIGERRGGNRYYALGISTLTAPQWKYEISPSILMSAGGESLGQSWGTPRFATVMTSGTSKTDVVFFPGGYDNQQDRSAPASTDTVGRAIFSVKSTDGSLTGLNVNHGNFSALTHSIVDINVVDHDADGISTRIFAGDMGGQVFAIADDITLVEQDDGSYLAHSKVPDGSWEYKKKIFSTGGPKLFYAPTSAKLAQTSYLYFGSGNRENPFDLTEKNSFFALKNTWGNENLTPANLVNVTDPSGSYYEDLKNKNGWYVKFSHAGEKMVSPALVDSGIVYFTTYTPPANSTAASDSDPCAGAGARGKGRLYAVNGKDGSAVTTWGGSTKTRSTDLPANLPMAQPMIKDRKLRLGPLTFDLADTNRLSRYYWIQK</sequence>
<dbReference type="RefSeq" id="WP_236889892.1">
    <property type="nucleotide sequence ID" value="NZ_AP024488.1"/>
</dbReference>
<dbReference type="SMART" id="SM00564">
    <property type="entry name" value="PQQ"/>
    <property type="match status" value="2"/>
</dbReference>
<dbReference type="InterPro" id="IPR036465">
    <property type="entry name" value="vWFA_dom_sf"/>
</dbReference>
<keyword evidence="1" id="KW-0732">Signal</keyword>
<accession>A0ABM7PM96</accession>
<name>A0ABM7PM96_9BACT</name>
<evidence type="ECO:0000313" key="2">
    <source>
        <dbReference type="EMBL" id="BCS98499.1"/>
    </source>
</evidence>
<protein>
    <submittedName>
        <fullName evidence="2">Pilus assembly protein PilY</fullName>
    </submittedName>
</protein>